<gene>
    <name evidence="3" type="ORF">ACFSKU_08590</name>
</gene>
<evidence type="ECO:0000259" key="2">
    <source>
        <dbReference type="Pfam" id="PF09835"/>
    </source>
</evidence>
<comment type="caution">
    <text evidence="3">The sequence shown here is derived from an EMBL/GenBank/DDBJ whole genome shotgun (WGS) entry which is preliminary data.</text>
</comment>
<protein>
    <submittedName>
        <fullName evidence="3">DUF2062 domain-containing protein</fullName>
    </submittedName>
</protein>
<dbReference type="InterPro" id="IPR018639">
    <property type="entry name" value="DUF2062"/>
</dbReference>
<keyword evidence="1" id="KW-0812">Transmembrane</keyword>
<dbReference type="Proteomes" id="UP001597369">
    <property type="component" value="Unassembled WGS sequence"/>
</dbReference>
<evidence type="ECO:0000256" key="1">
    <source>
        <dbReference type="SAM" id="Phobius"/>
    </source>
</evidence>
<feature type="transmembrane region" description="Helical" evidence="1">
    <location>
        <begin position="14"/>
        <end position="36"/>
    </location>
</feature>
<keyword evidence="1" id="KW-1133">Transmembrane helix</keyword>
<dbReference type="PANTHER" id="PTHR35102:SF1">
    <property type="entry name" value="E3 UBIQUITIN-PROTEIN LIGASE"/>
    <property type="match status" value="1"/>
</dbReference>
<keyword evidence="4" id="KW-1185">Reference proteome</keyword>
<evidence type="ECO:0000313" key="3">
    <source>
        <dbReference type="EMBL" id="MFD2066941.1"/>
    </source>
</evidence>
<dbReference type="Pfam" id="PF09835">
    <property type="entry name" value="DUF2062"/>
    <property type="match status" value="1"/>
</dbReference>
<evidence type="ECO:0000313" key="4">
    <source>
        <dbReference type="Proteomes" id="UP001597369"/>
    </source>
</evidence>
<feature type="domain" description="DUF2062" evidence="2">
    <location>
        <begin position="3"/>
        <end position="136"/>
    </location>
</feature>
<proteinExistence type="predicted"/>
<keyword evidence="1" id="KW-0472">Membrane</keyword>
<reference evidence="4" key="1">
    <citation type="journal article" date="2019" name="Int. J. Syst. Evol. Microbiol.">
        <title>The Global Catalogue of Microorganisms (GCM) 10K type strain sequencing project: providing services to taxonomists for standard genome sequencing and annotation.</title>
        <authorList>
            <consortium name="The Broad Institute Genomics Platform"/>
            <consortium name="The Broad Institute Genome Sequencing Center for Infectious Disease"/>
            <person name="Wu L."/>
            <person name="Ma J."/>
        </authorList>
    </citation>
    <scope>NUCLEOTIDE SEQUENCE [LARGE SCALE GENOMIC DNA]</scope>
    <source>
        <strain evidence="4">JCM 16545</strain>
    </source>
</reference>
<dbReference type="EMBL" id="JBHUHV010000024">
    <property type="protein sequence ID" value="MFD2066941.1"/>
    <property type="molecule type" value="Genomic_DNA"/>
</dbReference>
<organism evidence="3 4">
    <name type="scientific">Pontibacter silvestris</name>
    <dbReference type="NCBI Taxonomy" id="2305183"/>
    <lineage>
        <taxon>Bacteria</taxon>
        <taxon>Pseudomonadati</taxon>
        <taxon>Bacteroidota</taxon>
        <taxon>Cytophagia</taxon>
        <taxon>Cytophagales</taxon>
        <taxon>Hymenobacteraceae</taxon>
        <taxon>Pontibacter</taxon>
    </lineage>
</organism>
<dbReference type="RefSeq" id="WP_262910488.1">
    <property type="nucleotide sequence ID" value="NZ_JAJJWI010000013.1"/>
</dbReference>
<feature type="transmembrane region" description="Helical" evidence="1">
    <location>
        <begin position="113"/>
        <end position="134"/>
    </location>
</feature>
<sequence length="146" mass="15748">MLNLLKQGMTPRKLAATLAVGSVVGVIPAIGVTTILSTAVATRFRLNIAATVLVSYLVQPLQIFLAIPFIKAGIFIFGLSELSFTLDEIIAMFKVDWLAALNKLWIANLTGIAAWGIMAVPTGGILYLIILPLFKQVLPTQKEVQI</sequence>
<accession>A0ABW4WX44</accession>
<name>A0ABW4WX44_9BACT</name>
<dbReference type="PANTHER" id="PTHR35102">
    <property type="entry name" value="E3 UBIQUITIN-PROTEIN LIGASE"/>
    <property type="match status" value="1"/>
</dbReference>